<comment type="caution">
    <text evidence="1">The sequence shown here is derived from an EMBL/GenBank/DDBJ whole genome shotgun (WGS) entry which is preliminary data.</text>
</comment>
<proteinExistence type="predicted"/>
<name>A0A426YYE6_ENSVE</name>
<dbReference type="AlphaFoldDB" id="A0A426YYE6"/>
<reference evidence="1 2" key="1">
    <citation type="journal article" date="2014" name="Agronomy (Basel)">
        <title>A Draft Genome Sequence for Ensete ventricosum, the Drought-Tolerant Tree Against Hunger.</title>
        <authorList>
            <person name="Harrison J."/>
            <person name="Moore K.A."/>
            <person name="Paszkiewicz K."/>
            <person name="Jones T."/>
            <person name="Grant M."/>
            <person name="Ambacheew D."/>
            <person name="Muzemil S."/>
            <person name="Studholme D.J."/>
        </authorList>
    </citation>
    <scope>NUCLEOTIDE SEQUENCE [LARGE SCALE GENOMIC DNA]</scope>
</reference>
<organism evidence="1 2">
    <name type="scientific">Ensete ventricosum</name>
    <name type="common">Abyssinian banana</name>
    <name type="synonym">Musa ensete</name>
    <dbReference type="NCBI Taxonomy" id="4639"/>
    <lineage>
        <taxon>Eukaryota</taxon>
        <taxon>Viridiplantae</taxon>
        <taxon>Streptophyta</taxon>
        <taxon>Embryophyta</taxon>
        <taxon>Tracheophyta</taxon>
        <taxon>Spermatophyta</taxon>
        <taxon>Magnoliopsida</taxon>
        <taxon>Liliopsida</taxon>
        <taxon>Zingiberales</taxon>
        <taxon>Musaceae</taxon>
        <taxon>Ensete</taxon>
    </lineage>
</organism>
<dbReference type="Proteomes" id="UP000287651">
    <property type="component" value="Unassembled WGS sequence"/>
</dbReference>
<dbReference type="EMBL" id="AMZH03009484">
    <property type="protein sequence ID" value="RRT56752.1"/>
    <property type="molecule type" value="Genomic_DNA"/>
</dbReference>
<sequence>MLLELLFFLDGRVYREILHKGLIRVEAPDVAPPTIKSVSQARWPREKERGLGVLGGGEAFAELGGAGEGVWPRSSSTWIGAMIDSSKGSSPWIPIAPRPPSLPNRSRLPSRPRRLCRFFPLAWHETSHFVRQEKDRKFEKNRGFDERRGGK</sequence>
<protein>
    <submittedName>
        <fullName evidence="1">Uncharacterized protein</fullName>
    </submittedName>
</protein>
<accession>A0A426YYE6</accession>
<evidence type="ECO:0000313" key="2">
    <source>
        <dbReference type="Proteomes" id="UP000287651"/>
    </source>
</evidence>
<evidence type="ECO:0000313" key="1">
    <source>
        <dbReference type="EMBL" id="RRT56752.1"/>
    </source>
</evidence>
<gene>
    <name evidence="1" type="ORF">B296_00039360</name>
</gene>